<evidence type="ECO:0000259" key="5">
    <source>
        <dbReference type="Pfam" id="PF01765"/>
    </source>
</evidence>
<comment type="caution">
    <text evidence="6">The sequence shown here is derived from an EMBL/GenBank/DDBJ whole genome shotgun (WGS) entry which is preliminary data.</text>
</comment>
<evidence type="ECO:0000256" key="3">
    <source>
        <dbReference type="ARBA" id="ARBA00022490"/>
    </source>
</evidence>
<dbReference type="GO" id="GO:0006412">
    <property type="term" value="P:translation"/>
    <property type="evidence" value="ECO:0007669"/>
    <property type="project" value="UniProtKB-KW"/>
</dbReference>
<dbReference type="Gene3D" id="3.30.1360.40">
    <property type="match status" value="1"/>
</dbReference>
<accession>A0A2V3INL6</accession>
<dbReference type="AlphaFoldDB" id="A0A2V3INL6"/>
<keyword evidence="4" id="KW-0648">Protein biosynthesis</keyword>
<dbReference type="Gene3D" id="1.10.132.20">
    <property type="entry name" value="Ribosome-recycling factor"/>
    <property type="match status" value="1"/>
</dbReference>
<keyword evidence="3" id="KW-0963">Cytoplasm</keyword>
<dbReference type="PANTHER" id="PTHR20982">
    <property type="entry name" value="RIBOSOME RECYCLING FACTOR"/>
    <property type="match status" value="1"/>
</dbReference>
<reference evidence="6 7" key="1">
    <citation type="journal article" date="2018" name="Mol. Biol. Evol.">
        <title>Analysis of the draft genome of the red seaweed Gracilariopsis chorda provides insights into genome size evolution in Rhodophyta.</title>
        <authorList>
            <person name="Lee J."/>
            <person name="Yang E.C."/>
            <person name="Graf L."/>
            <person name="Yang J.H."/>
            <person name="Qiu H."/>
            <person name="Zel Zion U."/>
            <person name="Chan C.X."/>
            <person name="Stephens T.G."/>
            <person name="Weber A.P.M."/>
            <person name="Boo G.H."/>
            <person name="Boo S.M."/>
            <person name="Kim K.M."/>
            <person name="Shin Y."/>
            <person name="Jung M."/>
            <person name="Lee S.J."/>
            <person name="Yim H.S."/>
            <person name="Lee J.H."/>
            <person name="Bhattacharya D."/>
            <person name="Yoon H.S."/>
        </authorList>
    </citation>
    <scope>NUCLEOTIDE SEQUENCE [LARGE SCALE GENOMIC DNA]</scope>
    <source>
        <strain evidence="6 7">SKKU-2015</strain>
        <tissue evidence="6">Whole body</tissue>
    </source>
</reference>
<dbReference type="InterPro" id="IPR002661">
    <property type="entry name" value="Ribosome_recyc_fac"/>
</dbReference>
<name>A0A2V3INL6_9FLOR</name>
<dbReference type="OrthoDB" id="407355at2759"/>
<gene>
    <name evidence="6" type="ORF">BWQ96_06581</name>
</gene>
<protein>
    <submittedName>
        <fullName evidence="6">Ribosome-recycling factor</fullName>
    </submittedName>
</protein>
<evidence type="ECO:0000256" key="1">
    <source>
        <dbReference type="ARBA" id="ARBA00004496"/>
    </source>
</evidence>
<dbReference type="Pfam" id="PF01765">
    <property type="entry name" value="RRF"/>
    <property type="match status" value="1"/>
</dbReference>
<dbReference type="FunFam" id="1.10.132.20:FF:000001">
    <property type="entry name" value="Ribosome-recycling factor"/>
    <property type="match status" value="1"/>
</dbReference>
<comment type="subcellular location">
    <subcellularLocation>
        <location evidence="1">Cytoplasm</location>
    </subcellularLocation>
</comment>
<dbReference type="HAMAP" id="MF_00040">
    <property type="entry name" value="RRF"/>
    <property type="match status" value="1"/>
</dbReference>
<dbReference type="FunFam" id="3.30.1360.40:FF:000001">
    <property type="entry name" value="Ribosome-recycling factor"/>
    <property type="match status" value="1"/>
</dbReference>
<evidence type="ECO:0000313" key="7">
    <source>
        <dbReference type="Proteomes" id="UP000247409"/>
    </source>
</evidence>
<dbReference type="EMBL" id="NBIV01000115">
    <property type="protein sequence ID" value="PXF43676.1"/>
    <property type="molecule type" value="Genomic_DNA"/>
</dbReference>
<evidence type="ECO:0000256" key="4">
    <source>
        <dbReference type="ARBA" id="ARBA00022917"/>
    </source>
</evidence>
<organism evidence="6 7">
    <name type="scientific">Gracilariopsis chorda</name>
    <dbReference type="NCBI Taxonomy" id="448386"/>
    <lineage>
        <taxon>Eukaryota</taxon>
        <taxon>Rhodophyta</taxon>
        <taxon>Florideophyceae</taxon>
        <taxon>Rhodymeniophycidae</taxon>
        <taxon>Gracilariales</taxon>
        <taxon>Gracilariaceae</taxon>
        <taxon>Gracilariopsis</taxon>
    </lineage>
</organism>
<dbReference type="NCBIfam" id="TIGR00496">
    <property type="entry name" value="frr"/>
    <property type="match status" value="1"/>
</dbReference>
<dbReference type="GO" id="GO:0005737">
    <property type="term" value="C:cytoplasm"/>
    <property type="evidence" value="ECO:0007669"/>
    <property type="project" value="UniProtKB-SubCell"/>
</dbReference>
<proteinExistence type="inferred from homology"/>
<comment type="similarity">
    <text evidence="2">Belongs to the RRF family.</text>
</comment>
<evidence type="ECO:0000313" key="6">
    <source>
        <dbReference type="EMBL" id="PXF43676.1"/>
    </source>
</evidence>
<evidence type="ECO:0000256" key="2">
    <source>
        <dbReference type="ARBA" id="ARBA00005912"/>
    </source>
</evidence>
<dbReference type="InterPro" id="IPR036191">
    <property type="entry name" value="RRF_sf"/>
</dbReference>
<dbReference type="CDD" id="cd00520">
    <property type="entry name" value="RRF"/>
    <property type="match status" value="1"/>
</dbReference>
<feature type="domain" description="Ribosome recycling factor" evidence="5">
    <location>
        <begin position="72"/>
        <end position="234"/>
    </location>
</feature>
<dbReference type="GO" id="GO:0043023">
    <property type="term" value="F:ribosomal large subunit binding"/>
    <property type="evidence" value="ECO:0007669"/>
    <property type="project" value="TreeGrafter"/>
</dbReference>
<dbReference type="STRING" id="448386.A0A2V3INL6"/>
<keyword evidence="7" id="KW-1185">Reference proteome</keyword>
<sequence length="236" mass="26562">MNHTAFCVTSVPCGLGLRYDIVRHGISRPQSLRLSRSHRSRIYTPTIRSELTQNETAKKSEERMNKTIDSVQTNFNTVRTGRASPSILDRVLVSYYGADTPLNQLASVSVSGTSTLVVEPYDKNAIQDVEKAIMQSDVGITPNSDGSKIRLAVPQLTEERRKELAKQVKAIAEEGRIAIRNIRRDAVDALKKQEKKNNLGKDESMTMQDEVQKLTDKYIKQVDKMLKQKEADIMKV</sequence>
<dbReference type="Proteomes" id="UP000247409">
    <property type="component" value="Unassembled WGS sequence"/>
</dbReference>
<dbReference type="InterPro" id="IPR023584">
    <property type="entry name" value="Ribosome_recyc_fac_dom"/>
</dbReference>
<dbReference type="PANTHER" id="PTHR20982:SF3">
    <property type="entry name" value="MITOCHONDRIAL RIBOSOME RECYCLING FACTOR PSEUDO 1"/>
    <property type="match status" value="1"/>
</dbReference>
<dbReference type="SUPFAM" id="SSF55194">
    <property type="entry name" value="Ribosome recycling factor, RRF"/>
    <property type="match status" value="1"/>
</dbReference>